<dbReference type="FunFam" id="2.40.420.20:FF:000003">
    <property type="entry name" value="Cation efflux system protein cusB"/>
    <property type="match status" value="1"/>
</dbReference>
<dbReference type="GO" id="GO:0046914">
    <property type="term" value="F:transition metal ion binding"/>
    <property type="evidence" value="ECO:0007669"/>
    <property type="project" value="TreeGrafter"/>
</dbReference>
<dbReference type="FunFam" id="2.40.30.170:FF:000010">
    <property type="entry name" value="Efflux RND transporter periplasmic adaptor subunit"/>
    <property type="match status" value="1"/>
</dbReference>
<dbReference type="Pfam" id="PF25919">
    <property type="entry name" value="BSH_CusB"/>
    <property type="match status" value="1"/>
</dbReference>
<evidence type="ECO:0000259" key="7">
    <source>
        <dbReference type="Pfam" id="PF25919"/>
    </source>
</evidence>
<dbReference type="AlphaFoldDB" id="A0A1B2EVG6"/>
<dbReference type="Pfam" id="PF25975">
    <property type="entry name" value="CzcB_C"/>
    <property type="match status" value="1"/>
</dbReference>
<feature type="domain" description="CusB-like beta-barrel" evidence="8">
    <location>
        <begin position="344"/>
        <end position="420"/>
    </location>
</feature>
<keyword evidence="10" id="KW-0614">Plasmid</keyword>
<keyword evidence="3" id="KW-0732">Signal</keyword>
<dbReference type="GO" id="GO:0022857">
    <property type="term" value="F:transmembrane transporter activity"/>
    <property type="evidence" value="ECO:0007669"/>
    <property type="project" value="InterPro"/>
</dbReference>
<evidence type="ECO:0000256" key="4">
    <source>
        <dbReference type="ARBA" id="ARBA00023065"/>
    </source>
</evidence>
<organism evidence="10">
    <name type="scientific">Microvirga ossetica</name>
    <dbReference type="NCBI Taxonomy" id="1882682"/>
    <lineage>
        <taxon>Bacteria</taxon>
        <taxon>Pseudomonadati</taxon>
        <taxon>Pseudomonadota</taxon>
        <taxon>Alphaproteobacteria</taxon>
        <taxon>Hyphomicrobiales</taxon>
        <taxon>Methylobacteriaceae</taxon>
        <taxon>Microvirga</taxon>
    </lineage>
</organism>
<dbReference type="PANTHER" id="PTHR30097:SF15">
    <property type="entry name" value="CATION EFFLUX SYSTEM PROTEIN CUSB"/>
    <property type="match status" value="1"/>
</dbReference>
<comment type="similarity">
    <text evidence="1">Belongs to the membrane fusion protein (MFP) (TC 8.A.1) family.</text>
</comment>
<dbReference type="Pfam" id="PF25954">
    <property type="entry name" value="Beta-barrel_RND_2"/>
    <property type="match status" value="1"/>
</dbReference>
<dbReference type="InterPro" id="IPR006143">
    <property type="entry name" value="RND_pump_MFP"/>
</dbReference>
<protein>
    <submittedName>
        <fullName evidence="10">Efflux transporter periplasmic adaptor subunit</fullName>
    </submittedName>
</protein>
<dbReference type="SUPFAM" id="SSF111369">
    <property type="entry name" value="HlyD-like secretion proteins"/>
    <property type="match status" value="1"/>
</dbReference>
<dbReference type="Gene3D" id="2.40.30.170">
    <property type="match status" value="1"/>
</dbReference>
<dbReference type="OrthoDB" id="9806939at2"/>
<keyword evidence="4" id="KW-0406">Ion transport</keyword>
<dbReference type="KEGG" id="moc:BB934_37485"/>
<dbReference type="GO" id="GO:0015679">
    <property type="term" value="P:plasma membrane copper ion transport"/>
    <property type="evidence" value="ECO:0007669"/>
    <property type="project" value="TreeGrafter"/>
</dbReference>
<evidence type="ECO:0000259" key="8">
    <source>
        <dbReference type="Pfam" id="PF25954"/>
    </source>
</evidence>
<dbReference type="RefSeq" id="WP_099514908.1">
    <property type="nucleotide sequence ID" value="NZ_CP016619.1"/>
</dbReference>
<keyword evidence="6" id="KW-0812">Transmembrane</keyword>
<feature type="domain" description="CusB-like barrel-sandwich hybrid" evidence="7">
    <location>
        <begin position="217"/>
        <end position="340"/>
    </location>
</feature>
<evidence type="ECO:0000313" key="10">
    <source>
        <dbReference type="EMBL" id="ANY83968.1"/>
    </source>
</evidence>
<evidence type="ECO:0000256" key="1">
    <source>
        <dbReference type="ARBA" id="ARBA00009477"/>
    </source>
</evidence>
<evidence type="ECO:0000256" key="3">
    <source>
        <dbReference type="ARBA" id="ARBA00022729"/>
    </source>
</evidence>
<reference evidence="10" key="1">
    <citation type="submission" date="2016-07" db="EMBL/GenBank/DDBJ databases">
        <title>Microvirga ossetica sp. nov. a new species of rhizobia isolated from root nodules of the legume species Vicia alpestris Steven originated from North Ossetia region in the Caucasus.</title>
        <authorList>
            <person name="Safronova V.I."/>
            <person name="Kuznetsova I.G."/>
            <person name="Sazanova A.L."/>
            <person name="Belimov A."/>
            <person name="Andronov E."/>
            <person name="Osledkin Y.S."/>
            <person name="Onishchuk O.P."/>
            <person name="Kurchak O.N."/>
            <person name="Shaposhnikov A.I."/>
            <person name="Willems A."/>
            <person name="Tikhonovich I.A."/>
        </authorList>
    </citation>
    <scope>NUCLEOTIDE SEQUENCE [LARGE SCALE GENOMIC DNA]</scope>
    <source>
        <strain evidence="10">V5/3M</strain>
        <plasmid evidence="10">unnamed2</plasmid>
    </source>
</reference>
<geneLocation type="plasmid" evidence="10">
    <name>unnamed2</name>
</geneLocation>
<dbReference type="InterPro" id="IPR058649">
    <property type="entry name" value="CzcB_C"/>
</dbReference>
<proteinExistence type="inferred from homology"/>
<dbReference type="GO" id="GO:0016020">
    <property type="term" value="C:membrane"/>
    <property type="evidence" value="ECO:0007669"/>
    <property type="project" value="InterPro"/>
</dbReference>
<accession>A0A1B2EVG6</accession>
<feature type="transmembrane region" description="Helical" evidence="6">
    <location>
        <begin position="27"/>
        <end position="45"/>
    </location>
</feature>
<dbReference type="NCBIfam" id="TIGR01730">
    <property type="entry name" value="RND_mfp"/>
    <property type="match status" value="1"/>
</dbReference>
<dbReference type="GO" id="GO:0030288">
    <property type="term" value="C:outer membrane-bounded periplasmic space"/>
    <property type="evidence" value="ECO:0007669"/>
    <property type="project" value="TreeGrafter"/>
</dbReference>
<keyword evidence="6" id="KW-0472">Membrane</keyword>
<dbReference type="InterPro" id="IPR051909">
    <property type="entry name" value="MFP_Cation_Efflux"/>
</dbReference>
<feature type="region of interest" description="Disordered" evidence="5">
    <location>
        <begin position="1"/>
        <end position="21"/>
    </location>
</feature>
<dbReference type="InterPro" id="IPR058792">
    <property type="entry name" value="Beta-barrel_RND_2"/>
</dbReference>
<evidence type="ECO:0000259" key="9">
    <source>
        <dbReference type="Pfam" id="PF25975"/>
    </source>
</evidence>
<evidence type="ECO:0000256" key="5">
    <source>
        <dbReference type="SAM" id="MobiDB-lite"/>
    </source>
</evidence>
<feature type="compositionally biased region" description="Basic and acidic residues" evidence="5">
    <location>
        <begin position="8"/>
        <end position="21"/>
    </location>
</feature>
<dbReference type="PANTHER" id="PTHR30097">
    <property type="entry name" value="CATION EFFLUX SYSTEM PROTEIN CUSB"/>
    <property type="match status" value="1"/>
</dbReference>
<dbReference type="EMBL" id="CP016619">
    <property type="protein sequence ID" value="ANY83968.1"/>
    <property type="molecule type" value="Genomic_DNA"/>
</dbReference>
<keyword evidence="2" id="KW-0813">Transport</keyword>
<dbReference type="InterPro" id="IPR058790">
    <property type="entry name" value="BSH_CusB"/>
</dbReference>
<sequence length="509" mass="54493">MDQTTQSHDFEPCERRPVDGKRSSRRLLNAALVLLALGAGIWLGLRAGQGRLSPPGGFALSSWLASAPGSNGSSPAASGPTVYYRDPDGKPFYSAGPMKTHDGRDYVAVRASEDVSFGDRQKDAAVSPTAADQSSGRKVLYYRNPMGLPDTSPVPKKDSMGMDYLPVYEGEAEYGSTVTVSPGRLQRTGVRSEPVERRVVTRSVRAPGTIKLDERHVAVISLRSESFIEKVENVTTGERVRAGQPLLRLYSPEISAASAQYLSVLNDGSGTGGGRAVILEGARRRLKNLDVPPEALAEIERGRKVPTTITWSAPRDGLVLERSATDGMRAMPGDVLFRIADLSTLWVLADVLEHDLGAVRPGQAVTIRVRSRPGQAFPGKIGLIYPQVNPETRTARVRIEIPNPDGLLLPDMYADVEIATGAADPVVAVPDSALIDTGTRQVVIVDKGEGRFEPRQVTVGVSGNGFVEIREGVAPGDQVVVSANFLIDAESNLKAALQSMAAPVEEKAQ</sequence>
<dbReference type="GO" id="GO:0060003">
    <property type="term" value="P:copper ion export"/>
    <property type="evidence" value="ECO:0007669"/>
    <property type="project" value="TreeGrafter"/>
</dbReference>
<feature type="domain" description="CzcB-like C-terminal circularly permuted SH3-like" evidence="9">
    <location>
        <begin position="427"/>
        <end position="487"/>
    </location>
</feature>
<keyword evidence="6" id="KW-1133">Transmembrane helix</keyword>
<gene>
    <name evidence="10" type="ORF">BB934_37485</name>
</gene>
<evidence type="ECO:0000256" key="6">
    <source>
        <dbReference type="SAM" id="Phobius"/>
    </source>
</evidence>
<dbReference type="Gene3D" id="2.40.420.20">
    <property type="match status" value="1"/>
</dbReference>
<name>A0A1B2EVG6_9HYPH</name>
<evidence type="ECO:0000256" key="2">
    <source>
        <dbReference type="ARBA" id="ARBA00022448"/>
    </source>
</evidence>